<dbReference type="PANTHER" id="PTHR35046">
    <property type="entry name" value="ZINC KNUCKLE (CCHC-TYPE) FAMILY PROTEIN"/>
    <property type="match status" value="1"/>
</dbReference>
<evidence type="ECO:0000313" key="4">
    <source>
        <dbReference type="Proteomes" id="UP001652660"/>
    </source>
</evidence>
<name>A0ABM4UY75_COFAR</name>
<feature type="compositionally biased region" description="Basic and acidic residues" evidence="2">
    <location>
        <begin position="188"/>
        <end position="198"/>
    </location>
</feature>
<gene>
    <name evidence="5" type="primary">LOC140009809</name>
</gene>
<keyword evidence="1" id="KW-0479">Metal-binding</keyword>
<dbReference type="GeneID" id="140009809"/>
<accession>A0ABM4UY75</accession>
<evidence type="ECO:0000256" key="2">
    <source>
        <dbReference type="SAM" id="MobiDB-lite"/>
    </source>
</evidence>
<evidence type="ECO:0000313" key="5">
    <source>
        <dbReference type="RefSeq" id="XP_071912236.1"/>
    </source>
</evidence>
<evidence type="ECO:0000256" key="1">
    <source>
        <dbReference type="PROSITE-ProRule" id="PRU00047"/>
    </source>
</evidence>
<protein>
    <recommendedName>
        <fullName evidence="3">CCHC-type domain-containing protein</fullName>
    </recommendedName>
</protein>
<dbReference type="Proteomes" id="UP001652660">
    <property type="component" value="Chromosome 6e"/>
</dbReference>
<dbReference type="InterPro" id="IPR021109">
    <property type="entry name" value="Peptidase_aspartic_dom_sf"/>
</dbReference>
<dbReference type="CDD" id="cd00303">
    <property type="entry name" value="retropepsin_like"/>
    <property type="match status" value="1"/>
</dbReference>
<dbReference type="InterPro" id="IPR005162">
    <property type="entry name" value="Retrotrans_gag_dom"/>
</dbReference>
<organism evidence="4 5">
    <name type="scientific">Coffea arabica</name>
    <name type="common">Arabian coffee</name>
    <dbReference type="NCBI Taxonomy" id="13443"/>
    <lineage>
        <taxon>Eukaryota</taxon>
        <taxon>Viridiplantae</taxon>
        <taxon>Streptophyta</taxon>
        <taxon>Embryophyta</taxon>
        <taxon>Tracheophyta</taxon>
        <taxon>Spermatophyta</taxon>
        <taxon>Magnoliopsida</taxon>
        <taxon>eudicotyledons</taxon>
        <taxon>Gunneridae</taxon>
        <taxon>Pentapetalae</taxon>
        <taxon>asterids</taxon>
        <taxon>lamiids</taxon>
        <taxon>Gentianales</taxon>
        <taxon>Rubiaceae</taxon>
        <taxon>Ixoroideae</taxon>
        <taxon>Gardenieae complex</taxon>
        <taxon>Bertiereae - Coffeeae clade</taxon>
        <taxon>Coffeeae</taxon>
        <taxon>Coffea</taxon>
    </lineage>
</organism>
<dbReference type="InterPro" id="IPR001878">
    <property type="entry name" value="Znf_CCHC"/>
</dbReference>
<keyword evidence="1" id="KW-0863">Zinc-finger</keyword>
<reference evidence="5" key="1">
    <citation type="submission" date="2025-08" db="UniProtKB">
        <authorList>
            <consortium name="RefSeq"/>
        </authorList>
    </citation>
    <scope>IDENTIFICATION</scope>
    <source>
        <tissue evidence="5">Leaves</tissue>
    </source>
</reference>
<sequence length="471" mass="54802">MKIPEFKGRSDSEAYLEWESKGEMIFACQNYTDEQKVKLAVIEFNEYAVVRWDQLTASRRRSRLREIMSWTELKGMMRTRFVPNHYYRDLYQRLQTLTQGTRSVDEYHKEMEILMLRADVQEDKEATMARFLNGLRPDIAEKVELEHYLELHELVAKAEKVEHRLKRRSNPRAGYSYSTPNSRQFTPRNERRSEDRGGFNRTKPVFPNKVKVEPTKGDNKGKLVTNQAKVGGRDDRCFKCQGRGHIVKHCPNQRIMLVLSNREIVTDDEAEYVDMPPLAADEDDSNEGEECALEGEVGFGLVARRALTARPLEDDEQRENIFYTRCLVQGKLCSLIINGDSCTNIASATMVEKLGLPTTEHPRPYKLQWHNNSGEVRVAKQVLVSFKIGRYEDEILCDVVPMHASHIILGRPLQYDRRVNFEGMSNKYSFMYKDHNITFAPLSPKQVRADQENLQKELELESERKKKELRT</sequence>
<dbReference type="SUPFAM" id="SSF57756">
    <property type="entry name" value="Retrovirus zinc finger-like domains"/>
    <property type="match status" value="1"/>
</dbReference>
<feature type="domain" description="CCHC-type" evidence="3">
    <location>
        <begin position="236"/>
        <end position="252"/>
    </location>
</feature>
<dbReference type="PANTHER" id="PTHR35046:SF9">
    <property type="entry name" value="RNA-DIRECTED DNA POLYMERASE"/>
    <property type="match status" value="1"/>
</dbReference>
<dbReference type="Gene3D" id="2.40.70.10">
    <property type="entry name" value="Acid Proteases"/>
    <property type="match status" value="1"/>
</dbReference>
<keyword evidence="1" id="KW-0862">Zinc</keyword>
<proteinExistence type="predicted"/>
<evidence type="ECO:0000259" key="3">
    <source>
        <dbReference type="PROSITE" id="PS50158"/>
    </source>
</evidence>
<dbReference type="SMART" id="SM00343">
    <property type="entry name" value="ZnF_C2HC"/>
    <property type="match status" value="1"/>
</dbReference>
<feature type="compositionally biased region" description="Basic and acidic residues" evidence="2">
    <location>
        <begin position="210"/>
        <end position="221"/>
    </location>
</feature>
<keyword evidence="4" id="KW-1185">Reference proteome</keyword>
<dbReference type="InterPro" id="IPR036875">
    <property type="entry name" value="Znf_CCHC_sf"/>
</dbReference>
<feature type="compositionally biased region" description="Polar residues" evidence="2">
    <location>
        <begin position="176"/>
        <end position="187"/>
    </location>
</feature>
<dbReference type="PROSITE" id="PS50158">
    <property type="entry name" value="ZF_CCHC"/>
    <property type="match status" value="1"/>
</dbReference>
<feature type="region of interest" description="Disordered" evidence="2">
    <location>
        <begin position="166"/>
        <end position="223"/>
    </location>
</feature>
<dbReference type="RefSeq" id="XP_071912236.1">
    <property type="nucleotide sequence ID" value="XM_072056135.1"/>
</dbReference>
<dbReference type="Pfam" id="PF03732">
    <property type="entry name" value="Retrotrans_gag"/>
    <property type="match status" value="1"/>
</dbReference>